<feature type="domain" description="ABC transporter" evidence="6">
    <location>
        <begin position="10"/>
        <end position="248"/>
    </location>
</feature>
<evidence type="ECO:0000256" key="1">
    <source>
        <dbReference type="ARBA" id="ARBA00004236"/>
    </source>
</evidence>
<dbReference type="SMART" id="SM00382">
    <property type="entry name" value="AAA"/>
    <property type="match status" value="2"/>
</dbReference>
<name>A0A7J3ZJC7_9CREN</name>
<dbReference type="InterPro" id="IPR027417">
    <property type="entry name" value="P-loop_NTPase"/>
</dbReference>
<evidence type="ECO:0000256" key="3">
    <source>
        <dbReference type="ARBA" id="ARBA00022741"/>
    </source>
</evidence>
<dbReference type="CDD" id="cd03225">
    <property type="entry name" value="ABC_cobalt_CbiO_domain1"/>
    <property type="match status" value="1"/>
</dbReference>
<dbReference type="EMBL" id="DRZC01000025">
    <property type="protein sequence ID" value="HHQ80163.1"/>
    <property type="molecule type" value="Genomic_DNA"/>
</dbReference>
<evidence type="ECO:0000256" key="4">
    <source>
        <dbReference type="ARBA" id="ARBA00022840"/>
    </source>
</evidence>
<dbReference type="GO" id="GO:0042626">
    <property type="term" value="F:ATPase-coupled transmembrane transporter activity"/>
    <property type="evidence" value="ECO:0007669"/>
    <property type="project" value="TreeGrafter"/>
</dbReference>
<dbReference type="InterPro" id="IPR003593">
    <property type="entry name" value="AAA+_ATPase"/>
</dbReference>
<dbReference type="PROSITE" id="PS50893">
    <property type="entry name" value="ABC_TRANSPORTER_2"/>
    <property type="match status" value="2"/>
</dbReference>
<evidence type="ECO:0000313" key="7">
    <source>
        <dbReference type="EMBL" id="HHQ80163.1"/>
    </source>
</evidence>
<dbReference type="InterPro" id="IPR050095">
    <property type="entry name" value="ECF_ABC_transporter_ATP-bd"/>
</dbReference>
<sequence length="488" mass="54127">MKPTNGEAVLELEDLWIRYPGRREWTISSTSLKLRRGEFCLVLGETGSGKTTIARAVTGVAQAIYGCEVRGSVRVLGREVSEYDLDELRRVVQVVNQNPYAHFTDPILREDLLGYAEALYDPHRAQQVVEELSDAFGIRGVLARSIFELSGGQIRRAAIVKALVGDPEILVLDEPLMWLDNAGLSEVLEALARLKRAGKTVLVLEHKFFPLLGLASRVTLLSNGRVRPVNFSDCLERAREHEDSKLEASAIRFNGGLEATSTAATVRLENVWFKYDRKWVLEGASLTAKGNRTYIVYGENGSGKSTLLKLIAGYLKPSKGRIAVHGRPIYIPQLPYLFFTEETLRAEVEKLCRANRSEPECPTRSLSALERYGYGPEDVPFNLSWGQMLRLAVLASILVGGFNLLLLDEPFSGLTYSGRVELARLLNRVPATKVITASGTDLLGLFEGAIVVGLRSGRLTRLEHVPQSEDHIELAYRASKILYGEARC</sequence>
<dbReference type="GO" id="GO:0043190">
    <property type="term" value="C:ATP-binding cassette (ABC) transporter complex"/>
    <property type="evidence" value="ECO:0007669"/>
    <property type="project" value="TreeGrafter"/>
</dbReference>
<dbReference type="AlphaFoldDB" id="A0A7J3ZJC7"/>
<keyword evidence="2" id="KW-0813">Transport</keyword>
<gene>
    <name evidence="7" type="ORF">ENM78_01685</name>
</gene>
<keyword evidence="3" id="KW-0547">Nucleotide-binding</keyword>
<protein>
    <submittedName>
        <fullName evidence="7">ATP-binding cassette domain-containing protein</fullName>
    </submittedName>
</protein>
<evidence type="ECO:0000256" key="2">
    <source>
        <dbReference type="ARBA" id="ARBA00022448"/>
    </source>
</evidence>
<comment type="subcellular location">
    <subcellularLocation>
        <location evidence="1">Cell membrane</location>
    </subcellularLocation>
</comment>
<dbReference type="InterPro" id="IPR017871">
    <property type="entry name" value="ABC_transporter-like_CS"/>
</dbReference>
<dbReference type="PROSITE" id="PS00211">
    <property type="entry name" value="ABC_TRANSPORTER_1"/>
    <property type="match status" value="1"/>
</dbReference>
<keyword evidence="4 7" id="KW-0067">ATP-binding</keyword>
<accession>A0A7J3ZJC7</accession>
<dbReference type="GO" id="GO:0005524">
    <property type="term" value="F:ATP binding"/>
    <property type="evidence" value="ECO:0007669"/>
    <property type="project" value="UniProtKB-KW"/>
</dbReference>
<evidence type="ECO:0000259" key="6">
    <source>
        <dbReference type="PROSITE" id="PS50893"/>
    </source>
</evidence>
<dbReference type="InterPro" id="IPR003439">
    <property type="entry name" value="ABC_transporter-like_ATP-bd"/>
</dbReference>
<proteinExistence type="predicted"/>
<dbReference type="SUPFAM" id="SSF52540">
    <property type="entry name" value="P-loop containing nucleoside triphosphate hydrolases"/>
    <property type="match status" value="2"/>
</dbReference>
<evidence type="ECO:0000256" key="5">
    <source>
        <dbReference type="ARBA" id="ARBA00025157"/>
    </source>
</evidence>
<comment type="function">
    <text evidence="5">Probably part of an ABC transporter complex. Responsible for energy coupling to the transport system.</text>
</comment>
<reference evidence="7" key="1">
    <citation type="journal article" date="2020" name="mSystems">
        <title>Genome- and Community-Level Interaction Insights into Carbon Utilization and Element Cycling Functions of Hydrothermarchaeota in Hydrothermal Sediment.</title>
        <authorList>
            <person name="Zhou Z."/>
            <person name="Liu Y."/>
            <person name="Xu W."/>
            <person name="Pan J."/>
            <person name="Luo Z.H."/>
            <person name="Li M."/>
        </authorList>
    </citation>
    <scope>NUCLEOTIDE SEQUENCE [LARGE SCALE GENOMIC DNA]</scope>
    <source>
        <strain evidence="7">SpSt-1116</strain>
    </source>
</reference>
<dbReference type="InterPro" id="IPR015856">
    <property type="entry name" value="ABC_transpr_CbiO/EcfA_su"/>
</dbReference>
<feature type="domain" description="ABC transporter" evidence="6">
    <location>
        <begin position="266"/>
        <end position="481"/>
    </location>
</feature>
<organism evidence="7">
    <name type="scientific">Fervidicoccus fontis</name>
    <dbReference type="NCBI Taxonomy" id="683846"/>
    <lineage>
        <taxon>Archaea</taxon>
        <taxon>Thermoproteota</taxon>
        <taxon>Thermoprotei</taxon>
        <taxon>Fervidicoccales</taxon>
        <taxon>Fervidicoccaceae</taxon>
        <taxon>Fervidicoccus</taxon>
    </lineage>
</organism>
<dbReference type="Pfam" id="PF00005">
    <property type="entry name" value="ABC_tran"/>
    <property type="match status" value="2"/>
</dbReference>
<dbReference type="GO" id="GO:0016887">
    <property type="term" value="F:ATP hydrolysis activity"/>
    <property type="evidence" value="ECO:0007669"/>
    <property type="project" value="InterPro"/>
</dbReference>
<comment type="caution">
    <text evidence="7">The sequence shown here is derived from an EMBL/GenBank/DDBJ whole genome shotgun (WGS) entry which is preliminary data.</text>
</comment>
<dbReference type="Gene3D" id="3.40.50.300">
    <property type="entry name" value="P-loop containing nucleotide triphosphate hydrolases"/>
    <property type="match status" value="2"/>
</dbReference>
<dbReference type="PANTHER" id="PTHR43553">
    <property type="entry name" value="HEAVY METAL TRANSPORTER"/>
    <property type="match status" value="1"/>
</dbReference>